<reference evidence="1" key="1">
    <citation type="submission" date="2020-03" db="EMBL/GenBank/DDBJ databases">
        <title>Draft sequencing of Paenibacilllus sp. S3N08.</title>
        <authorList>
            <person name="Kim D.-U."/>
        </authorList>
    </citation>
    <scope>NUCLEOTIDE SEQUENCE</scope>
    <source>
        <strain evidence="1">S3N08</strain>
    </source>
</reference>
<gene>
    <name evidence="1" type="ORF">G9U52_15775</name>
</gene>
<dbReference type="Proteomes" id="UP001165962">
    <property type="component" value="Unassembled WGS sequence"/>
</dbReference>
<protein>
    <submittedName>
        <fullName evidence="1">Uncharacterized protein</fullName>
    </submittedName>
</protein>
<dbReference type="EMBL" id="JAAOIW010000005">
    <property type="protein sequence ID" value="NHN31297.1"/>
    <property type="molecule type" value="Genomic_DNA"/>
</dbReference>
<organism evidence="1 2">
    <name type="scientific">Paenibacillus agricola</name>
    <dbReference type="NCBI Taxonomy" id="2716264"/>
    <lineage>
        <taxon>Bacteria</taxon>
        <taxon>Bacillati</taxon>
        <taxon>Bacillota</taxon>
        <taxon>Bacilli</taxon>
        <taxon>Bacillales</taxon>
        <taxon>Paenibacillaceae</taxon>
        <taxon>Paenibacillus</taxon>
    </lineage>
</organism>
<evidence type="ECO:0000313" key="2">
    <source>
        <dbReference type="Proteomes" id="UP001165962"/>
    </source>
</evidence>
<accession>A0ABX0J4J6</accession>
<proteinExistence type="predicted"/>
<comment type="caution">
    <text evidence="1">The sequence shown here is derived from an EMBL/GenBank/DDBJ whole genome shotgun (WGS) entry which is preliminary data.</text>
</comment>
<name>A0ABX0J4J6_9BACL</name>
<sequence>MIDRYPLLNEANRTMCVFEKDGKFYGHILKDATEKVPAKIVFETVKFDSLEAFKLEYPPALSP</sequence>
<keyword evidence="2" id="KW-1185">Reference proteome</keyword>
<evidence type="ECO:0000313" key="1">
    <source>
        <dbReference type="EMBL" id="NHN31297.1"/>
    </source>
</evidence>